<dbReference type="EMBL" id="CH964232">
    <property type="protein sequence ID" value="EDW81730.2"/>
    <property type="molecule type" value="Genomic_DNA"/>
</dbReference>
<proteinExistence type="predicted"/>
<dbReference type="PROSITE" id="PS50850">
    <property type="entry name" value="MFS"/>
    <property type="match status" value="1"/>
</dbReference>
<keyword evidence="2" id="KW-0813">Transport</keyword>
<evidence type="ECO:0000259" key="9">
    <source>
        <dbReference type="PROSITE" id="PS50850"/>
    </source>
</evidence>
<feature type="transmembrane region" description="Helical" evidence="8">
    <location>
        <begin position="168"/>
        <end position="190"/>
    </location>
</feature>
<keyword evidence="6 8" id="KW-0472">Membrane</keyword>
<evidence type="ECO:0000256" key="7">
    <source>
        <dbReference type="SAM" id="MobiDB-lite"/>
    </source>
</evidence>
<feature type="transmembrane region" description="Helical" evidence="8">
    <location>
        <begin position="137"/>
        <end position="156"/>
    </location>
</feature>
<evidence type="ECO:0000256" key="6">
    <source>
        <dbReference type="ARBA" id="ARBA00023136"/>
    </source>
</evidence>
<dbReference type="HOGENOM" id="CLU_001265_5_0_1"/>
<dbReference type="AlphaFoldDB" id="B4N9X5"/>
<dbReference type="GO" id="GO:0006820">
    <property type="term" value="P:monoatomic anion transport"/>
    <property type="evidence" value="ECO:0007669"/>
    <property type="project" value="TreeGrafter"/>
</dbReference>
<dbReference type="eggNOG" id="KOG2532">
    <property type="taxonomic scope" value="Eukaryota"/>
</dbReference>
<evidence type="ECO:0000256" key="2">
    <source>
        <dbReference type="ARBA" id="ARBA00022448"/>
    </source>
</evidence>
<dbReference type="PANTHER" id="PTHR11662:SF399">
    <property type="entry name" value="FI19708P1-RELATED"/>
    <property type="match status" value="1"/>
</dbReference>
<feature type="transmembrane region" description="Helical" evidence="8">
    <location>
        <begin position="460"/>
        <end position="482"/>
    </location>
</feature>
<evidence type="ECO:0000313" key="10">
    <source>
        <dbReference type="EMBL" id="EDW81730.2"/>
    </source>
</evidence>
<reference evidence="10 11" key="1">
    <citation type="journal article" date="2007" name="Nature">
        <title>Evolution of genes and genomes on the Drosophila phylogeny.</title>
        <authorList>
            <consortium name="Drosophila 12 Genomes Consortium"/>
            <person name="Clark A.G."/>
            <person name="Eisen M.B."/>
            <person name="Smith D.R."/>
            <person name="Bergman C.M."/>
            <person name="Oliver B."/>
            <person name="Markow T.A."/>
            <person name="Kaufman T.C."/>
            <person name="Kellis M."/>
            <person name="Gelbart W."/>
            <person name="Iyer V.N."/>
            <person name="Pollard D.A."/>
            <person name="Sackton T.B."/>
            <person name="Larracuente A.M."/>
            <person name="Singh N.D."/>
            <person name="Abad J.P."/>
            <person name="Abt D.N."/>
            <person name="Adryan B."/>
            <person name="Aguade M."/>
            <person name="Akashi H."/>
            <person name="Anderson W.W."/>
            <person name="Aquadro C.F."/>
            <person name="Ardell D.H."/>
            <person name="Arguello R."/>
            <person name="Artieri C.G."/>
            <person name="Barbash D.A."/>
            <person name="Barker D."/>
            <person name="Barsanti P."/>
            <person name="Batterham P."/>
            <person name="Batzoglou S."/>
            <person name="Begun D."/>
            <person name="Bhutkar A."/>
            <person name="Blanco E."/>
            <person name="Bosak S.A."/>
            <person name="Bradley R.K."/>
            <person name="Brand A.D."/>
            <person name="Brent M.R."/>
            <person name="Brooks A.N."/>
            <person name="Brown R.H."/>
            <person name="Butlin R.K."/>
            <person name="Caggese C."/>
            <person name="Calvi B.R."/>
            <person name="Bernardo de Carvalho A."/>
            <person name="Caspi A."/>
            <person name="Castrezana S."/>
            <person name="Celniker S.E."/>
            <person name="Chang J.L."/>
            <person name="Chapple C."/>
            <person name="Chatterji S."/>
            <person name="Chinwalla A."/>
            <person name="Civetta A."/>
            <person name="Clifton S.W."/>
            <person name="Comeron J.M."/>
            <person name="Costello J.C."/>
            <person name="Coyne J.A."/>
            <person name="Daub J."/>
            <person name="David R.G."/>
            <person name="Delcher A.L."/>
            <person name="Delehaunty K."/>
            <person name="Do C.B."/>
            <person name="Ebling H."/>
            <person name="Edwards K."/>
            <person name="Eickbush T."/>
            <person name="Evans J.D."/>
            <person name="Filipski A."/>
            <person name="Findeiss S."/>
            <person name="Freyhult E."/>
            <person name="Fulton L."/>
            <person name="Fulton R."/>
            <person name="Garcia A.C."/>
            <person name="Gardiner A."/>
            <person name="Garfield D.A."/>
            <person name="Garvin B.E."/>
            <person name="Gibson G."/>
            <person name="Gilbert D."/>
            <person name="Gnerre S."/>
            <person name="Godfrey J."/>
            <person name="Good R."/>
            <person name="Gotea V."/>
            <person name="Gravely B."/>
            <person name="Greenberg A.J."/>
            <person name="Griffiths-Jones S."/>
            <person name="Gross S."/>
            <person name="Guigo R."/>
            <person name="Gustafson E.A."/>
            <person name="Haerty W."/>
            <person name="Hahn M.W."/>
            <person name="Halligan D.L."/>
            <person name="Halpern A.L."/>
            <person name="Halter G.M."/>
            <person name="Han M.V."/>
            <person name="Heger A."/>
            <person name="Hillier L."/>
            <person name="Hinrichs A.S."/>
            <person name="Holmes I."/>
            <person name="Hoskins R.A."/>
            <person name="Hubisz M.J."/>
            <person name="Hultmark D."/>
            <person name="Huntley M.A."/>
            <person name="Jaffe D.B."/>
            <person name="Jagadeeshan S."/>
            <person name="Jeck W.R."/>
            <person name="Johnson J."/>
            <person name="Jones C.D."/>
            <person name="Jordan W.C."/>
            <person name="Karpen G.H."/>
            <person name="Kataoka E."/>
            <person name="Keightley P.D."/>
            <person name="Kheradpour P."/>
            <person name="Kirkness E.F."/>
            <person name="Koerich L.B."/>
            <person name="Kristiansen K."/>
            <person name="Kudrna D."/>
            <person name="Kulathinal R.J."/>
            <person name="Kumar S."/>
            <person name="Kwok R."/>
            <person name="Lander E."/>
            <person name="Langley C.H."/>
            <person name="Lapoint R."/>
            <person name="Lazzaro B.P."/>
            <person name="Lee S.J."/>
            <person name="Levesque L."/>
            <person name="Li R."/>
            <person name="Lin C.F."/>
            <person name="Lin M.F."/>
            <person name="Lindblad-Toh K."/>
            <person name="Llopart A."/>
            <person name="Long M."/>
            <person name="Low L."/>
            <person name="Lozovsky E."/>
            <person name="Lu J."/>
            <person name="Luo M."/>
            <person name="Machado C.A."/>
            <person name="Makalowski W."/>
            <person name="Marzo M."/>
            <person name="Matsuda M."/>
            <person name="Matzkin L."/>
            <person name="McAllister B."/>
            <person name="McBride C.S."/>
            <person name="McKernan B."/>
            <person name="McKernan K."/>
            <person name="Mendez-Lago M."/>
            <person name="Minx P."/>
            <person name="Mollenhauer M.U."/>
            <person name="Montooth K."/>
            <person name="Mount S.M."/>
            <person name="Mu X."/>
            <person name="Myers E."/>
            <person name="Negre B."/>
            <person name="Newfeld S."/>
            <person name="Nielsen R."/>
            <person name="Noor M.A."/>
            <person name="O'Grady P."/>
            <person name="Pachter L."/>
            <person name="Papaceit M."/>
            <person name="Parisi M.J."/>
            <person name="Parisi M."/>
            <person name="Parts L."/>
            <person name="Pedersen J.S."/>
            <person name="Pesole G."/>
            <person name="Phillippy A.M."/>
            <person name="Ponting C.P."/>
            <person name="Pop M."/>
            <person name="Porcelli D."/>
            <person name="Powell J.R."/>
            <person name="Prohaska S."/>
            <person name="Pruitt K."/>
            <person name="Puig M."/>
            <person name="Quesneville H."/>
            <person name="Ram K.R."/>
            <person name="Rand D."/>
            <person name="Rasmussen M.D."/>
            <person name="Reed L.K."/>
            <person name="Reenan R."/>
            <person name="Reily A."/>
            <person name="Remington K.A."/>
            <person name="Rieger T.T."/>
            <person name="Ritchie M.G."/>
            <person name="Robin C."/>
            <person name="Rogers Y.H."/>
            <person name="Rohde C."/>
            <person name="Rozas J."/>
            <person name="Rubenfield M.J."/>
            <person name="Ruiz A."/>
            <person name="Russo S."/>
            <person name="Salzberg S.L."/>
            <person name="Sanchez-Gracia A."/>
            <person name="Saranga D.J."/>
            <person name="Sato H."/>
            <person name="Schaeffer S.W."/>
            <person name="Schatz M.C."/>
            <person name="Schlenke T."/>
            <person name="Schwartz R."/>
            <person name="Segarra C."/>
            <person name="Singh R.S."/>
            <person name="Sirot L."/>
            <person name="Sirota M."/>
            <person name="Sisneros N.B."/>
            <person name="Smith C.D."/>
            <person name="Smith T.F."/>
            <person name="Spieth J."/>
            <person name="Stage D.E."/>
            <person name="Stark A."/>
            <person name="Stephan W."/>
            <person name="Strausberg R.L."/>
            <person name="Strempel S."/>
            <person name="Sturgill D."/>
            <person name="Sutton G."/>
            <person name="Sutton G.G."/>
            <person name="Tao W."/>
            <person name="Teichmann S."/>
            <person name="Tobari Y.N."/>
            <person name="Tomimura Y."/>
            <person name="Tsolas J.M."/>
            <person name="Valente V.L."/>
            <person name="Venter E."/>
            <person name="Venter J.C."/>
            <person name="Vicario S."/>
            <person name="Vieira F.G."/>
            <person name="Vilella A.J."/>
            <person name="Villasante A."/>
            <person name="Walenz B."/>
            <person name="Wang J."/>
            <person name="Wasserman M."/>
            <person name="Watts T."/>
            <person name="Wilson D."/>
            <person name="Wilson R.K."/>
            <person name="Wing R.A."/>
            <person name="Wolfner M.F."/>
            <person name="Wong A."/>
            <person name="Wong G.K."/>
            <person name="Wu C.I."/>
            <person name="Wu G."/>
            <person name="Yamamoto D."/>
            <person name="Yang H.P."/>
            <person name="Yang S.P."/>
            <person name="Yorke J.A."/>
            <person name="Yoshida K."/>
            <person name="Zdobnov E."/>
            <person name="Zhang P."/>
            <person name="Zhang Y."/>
            <person name="Zimin A.V."/>
            <person name="Baldwin J."/>
            <person name="Abdouelleil A."/>
            <person name="Abdulkadir J."/>
            <person name="Abebe A."/>
            <person name="Abera B."/>
            <person name="Abreu J."/>
            <person name="Acer S.C."/>
            <person name="Aftuck L."/>
            <person name="Alexander A."/>
            <person name="An P."/>
            <person name="Anderson E."/>
            <person name="Anderson S."/>
            <person name="Arachi H."/>
            <person name="Azer M."/>
            <person name="Bachantsang P."/>
            <person name="Barry A."/>
            <person name="Bayul T."/>
            <person name="Berlin A."/>
            <person name="Bessette D."/>
            <person name="Bloom T."/>
            <person name="Blye J."/>
            <person name="Boguslavskiy L."/>
            <person name="Bonnet C."/>
            <person name="Boukhgalter B."/>
            <person name="Bourzgui I."/>
            <person name="Brown A."/>
            <person name="Cahill P."/>
            <person name="Channer S."/>
            <person name="Cheshatsang Y."/>
            <person name="Chuda L."/>
            <person name="Citroen M."/>
            <person name="Collymore A."/>
            <person name="Cooke P."/>
            <person name="Costello M."/>
            <person name="D'Aco K."/>
            <person name="Daza R."/>
            <person name="De Haan G."/>
            <person name="DeGray S."/>
            <person name="DeMaso C."/>
            <person name="Dhargay N."/>
            <person name="Dooley K."/>
            <person name="Dooley E."/>
            <person name="Doricent M."/>
            <person name="Dorje P."/>
            <person name="Dorjee K."/>
            <person name="Dupes A."/>
            <person name="Elong R."/>
            <person name="Falk J."/>
            <person name="Farina A."/>
            <person name="Faro S."/>
            <person name="Ferguson D."/>
            <person name="Fisher S."/>
            <person name="Foley C.D."/>
            <person name="Franke A."/>
            <person name="Friedrich D."/>
            <person name="Gadbois L."/>
            <person name="Gearin G."/>
            <person name="Gearin C.R."/>
            <person name="Giannoukos G."/>
            <person name="Goode T."/>
            <person name="Graham J."/>
            <person name="Grandbois E."/>
            <person name="Grewal S."/>
            <person name="Gyaltsen K."/>
            <person name="Hafez N."/>
            <person name="Hagos B."/>
            <person name="Hall J."/>
            <person name="Henson C."/>
            <person name="Hollinger A."/>
            <person name="Honan T."/>
            <person name="Huard M.D."/>
            <person name="Hughes L."/>
            <person name="Hurhula B."/>
            <person name="Husby M.E."/>
            <person name="Kamat A."/>
            <person name="Kanga B."/>
            <person name="Kashin S."/>
            <person name="Khazanovich D."/>
            <person name="Kisner P."/>
            <person name="Lance K."/>
            <person name="Lara M."/>
            <person name="Lee W."/>
            <person name="Lennon N."/>
            <person name="Letendre F."/>
            <person name="LeVine R."/>
            <person name="Lipovsky A."/>
            <person name="Liu X."/>
            <person name="Liu J."/>
            <person name="Liu S."/>
            <person name="Lokyitsang T."/>
            <person name="Lokyitsang Y."/>
            <person name="Lubonja R."/>
            <person name="Lui A."/>
            <person name="MacDonald P."/>
            <person name="Magnisalis V."/>
            <person name="Maru K."/>
            <person name="Matthews C."/>
            <person name="McCusker W."/>
            <person name="McDonough S."/>
            <person name="Mehta T."/>
            <person name="Meldrim J."/>
            <person name="Meneus L."/>
            <person name="Mihai O."/>
            <person name="Mihalev A."/>
            <person name="Mihova T."/>
            <person name="Mittelman R."/>
            <person name="Mlenga V."/>
            <person name="Montmayeur A."/>
            <person name="Mulrain L."/>
            <person name="Navidi A."/>
            <person name="Naylor J."/>
            <person name="Negash T."/>
            <person name="Nguyen T."/>
            <person name="Nguyen N."/>
            <person name="Nicol R."/>
            <person name="Norbu C."/>
            <person name="Norbu N."/>
            <person name="Novod N."/>
            <person name="O'Neill B."/>
            <person name="Osman S."/>
            <person name="Markiewicz E."/>
            <person name="Oyono O.L."/>
            <person name="Patti C."/>
            <person name="Phunkhang P."/>
            <person name="Pierre F."/>
            <person name="Priest M."/>
            <person name="Raghuraman S."/>
            <person name="Rege F."/>
            <person name="Reyes R."/>
            <person name="Rise C."/>
            <person name="Rogov P."/>
            <person name="Ross K."/>
            <person name="Ryan E."/>
            <person name="Settipalli S."/>
            <person name="Shea T."/>
            <person name="Sherpa N."/>
            <person name="Shi L."/>
            <person name="Shih D."/>
            <person name="Sparrow T."/>
            <person name="Spaulding J."/>
            <person name="Stalker J."/>
            <person name="Stange-Thomann N."/>
            <person name="Stavropoulos S."/>
            <person name="Stone C."/>
            <person name="Strader C."/>
            <person name="Tesfaye S."/>
            <person name="Thomson T."/>
            <person name="Thoulutsang Y."/>
            <person name="Thoulutsang D."/>
            <person name="Topham K."/>
            <person name="Topping I."/>
            <person name="Tsamla T."/>
            <person name="Vassiliev H."/>
            <person name="Vo A."/>
            <person name="Wangchuk T."/>
            <person name="Wangdi T."/>
            <person name="Weiand M."/>
            <person name="Wilkinson J."/>
            <person name="Wilson A."/>
            <person name="Yadav S."/>
            <person name="Young G."/>
            <person name="Yu Q."/>
            <person name="Zembek L."/>
            <person name="Zhong D."/>
            <person name="Zimmer A."/>
            <person name="Zwirko Z."/>
            <person name="Jaffe D.B."/>
            <person name="Alvarez P."/>
            <person name="Brockman W."/>
            <person name="Butler J."/>
            <person name="Chin C."/>
            <person name="Gnerre S."/>
            <person name="Grabherr M."/>
            <person name="Kleber M."/>
            <person name="Mauceli E."/>
            <person name="MacCallum I."/>
        </authorList>
    </citation>
    <scope>NUCLEOTIDE SEQUENCE [LARGE SCALE GENOMIC DNA]</scope>
    <source>
        <strain evidence="11">Tucson 14030-0811.24</strain>
    </source>
</reference>
<dbReference type="Proteomes" id="UP000007798">
    <property type="component" value="Unassembled WGS sequence"/>
</dbReference>
<evidence type="ECO:0000256" key="4">
    <source>
        <dbReference type="ARBA" id="ARBA00022847"/>
    </source>
</evidence>
<dbReference type="PANTHER" id="PTHR11662">
    <property type="entry name" value="SOLUTE CARRIER FAMILY 17"/>
    <property type="match status" value="1"/>
</dbReference>
<dbReference type="Gene3D" id="1.20.1250.20">
    <property type="entry name" value="MFS general substrate transporter like domains"/>
    <property type="match status" value="2"/>
</dbReference>
<feature type="transmembrane region" description="Helical" evidence="8">
    <location>
        <begin position="393"/>
        <end position="415"/>
    </location>
</feature>
<keyword evidence="4" id="KW-0769">Symport</keyword>
<feature type="transmembrane region" description="Helical" evidence="8">
    <location>
        <begin position="293"/>
        <end position="314"/>
    </location>
</feature>
<dbReference type="GO" id="GO:0015293">
    <property type="term" value="F:symporter activity"/>
    <property type="evidence" value="ECO:0007669"/>
    <property type="project" value="UniProtKB-KW"/>
</dbReference>
<evidence type="ECO:0000313" key="11">
    <source>
        <dbReference type="Proteomes" id="UP000007798"/>
    </source>
</evidence>
<feature type="transmembrane region" description="Helical" evidence="8">
    <location>
        <begin position="197"/>
        <end position="217"/>
    </location>
</feature>
<protein>
    <recommendedName>
        <fullName evidence="9">Major facilitator superfamily (MFS) profile domain-containing protein</fullName>
    </recommendedName>
</protein>
<accession>B4N9X5</accession>
<evidence type="ECO:0000256" key="5">
    <source>
        <dbReference type="ARBA" id="ARBA00022989"/>
    </source>
</evidence>
<comment type="subcellular location">
    <subcellularLocation>
        <location evidence="1">Membrane</location>
        <topology evidence="1">Multi-pass membrane protein</topology>
    </subcellularLocation>
</comment>
<dbReference type="InParanoid" id="B4N9X5"/>
<evidence type="ECO:0000256" key="1">
    <source>
        <dbReference type="ARBA" id="ARBA00004141"/>
    </source>
</evidence>
<name>B4N9X5_DROWI</name>
<dbReference type="Pfam" id="PF07690">
    <property type="entry name" value="MFS_1"/>
    <property type="match status" value="1"/>
</dbReference>
<feature type="compositionally biased region" description="Low complexity" evidence="7">
    <location>
        <begin position="14"/>
        <end position="24"/>
    </location>
</feature>
<gene>
    <name evidence="10" type="primary">Dwil\GK12217</name>
    <name evidence="10" type="ORF">Dwil_GK12217</name>
</gene>
<keyword evidence="5 8" id="KW-1133">Transmembrane helix</keyword>
<feature type="domain" description="Major facilitator superfamily (MFS) profile" evidence="9">
    <location>
        <begin position="41"/>
        <end position="486"/>
    </location>
</feature>
<sequence length="527" mass="58536">MVHKSWNLPNLVTPSSSSSPSHSSLWGSVRLTYTVCAFLAMILHTAIRSMLGLVILSMVKQREDDTSQSTLNGTAMQQMQCGPRWLEDAEIESLQITGGDLPWTRNQELAFPGIFYYGYVITLPLAGHLSDRFGSKLLFIISLILQGITYLLLPVMAHHSFAAAATNLIITGMFAGCGNPSIYQLFVIWAHPSERTALLSFAYSGIVMGTIIIYPVASYLSQFGWEMPFYMLGCVVLLYGTACYWLIYDDLNKHPRLTIKEKAYLQPDSQITPQMSLQHLAIPWRSLLTSVPVYAFILTHIFHNYGYLLLSLVMPRFMREAMQFSLAEVGLLSSAPYVGSLFSKLICILSCSYIERRVDRHLGCMRRLLYATCMVLSIIFVGGIIMADCGQKIVVIMMYVLLGIVCDMGFSGGYWPTLLYFAPSFAGLLSGVANCLGHLSGFLAPYIVAALVSSGLKTEWNTVLITLALFNGLAMIMFSFLSSTKLQDWDPRSISNNIKFQTATANATLSCLCFFQTRKILSGRSQS</sequence>
<dbReference type="InterPro" id="IPR036259">
    <property type="entry name" value="MFS_trans_sf"/>
</dbReference>
<organism evidence="10 11">
    <name type="scientific">Drosophila willistoni</name>
    <name type="common">Fruit fly</name>
    <dbReference type="NCBI Taxonomy" id="7260"/>
    <lineage>
        <taxon>Eukaryota</taxon>
        <taxon>Metazoa</taxon>
        <taxon>Ecdysozoa</taxon>
        <taxon>Arthropoda</taxon>
        <taxon>Hexapoda</taxon>
        <taxon>Insecta</taxon>
        <taxon>Pterygota</taxon>
        <taxon>Neoptera</taxon>
        <taxon>Endopterygota</taxon>
        <taxon>Diptera</taxon>
        <taxon>Brachycera</taxon>
        <taxon>Muscomorpha</taxon>
        <taxon>Ephydroidea</taxon>
        <taxon>Drosophilidae</taxon>
        <taxon>Drosophila</taxon>
        <taxon>Sophophora</taxon>
    </lineage>
</organism>
<dbReference type="SUPFAM" id="SSF103473">
    <property type="entry name" value="MFS general substrate transporter"/>
    <property type="match status" value="1"/>
</dbReference>
<keyword evidence="3 8" id="KW-0812">Transmembrane</keyword>
<evidence type="ECO:0000256" key="8">
    <source>
        <dbReference type="SAM" id="Phobius"/>
    </source>
</evidence>
<dbReference type="InterPro" id="IPR020846">
    <property type="entry name" value="MFS_dom"/>
</dbReference>
<dbReference type="GO" id="GO:0016020">
    <property type="term" value="C:membrane"/>
    <property type="evidence" value="ECO:0007669"/>
    <property type="project" value="UniProtKB-SubCell"/>
</dbReference>
<dbReference type="InterPro" id="IPR050382">
    <property type="entry name" value="MFS_Na/Anion_cotransporter"/>
</dbReference>
<dbReference type="InterPro" id="IPR011701">
    <property type="entry name" value="MFS"/>
</dbReference>
<dbReference type="FunFam" id="1.20.1250.20:FF:000003">
    <property type="entry name" value="Solute carrier family 17 member 3"/>
    <property type="match status" value="1"/>
</dbReference>
<dbReference type="OrthoDB" id="2985014at2759"/>
<feature type="transmembrane region" description="Helical" evidence="8">
    <location>
        <begin position="31"/>
        <end position="56"/>
    </location>
</feature>
<feature type="transmembrane region" description="Helical" evidence="8">
    <location>
        <begin position="229"/>
        <end position="247"/>
    </location>
</feature>
<feature type="region of interest" description="Disordered" evidence="7">
    <location>
        <begin position="1"/>
        <end position="24"/>
    </location>
</feature>
<keyword evidence="11" id="KW-1185">Reference proteome</keyword>
<feature type="transmembrane region" description="Helical" evidence="8">
    <location>
        <begin position="334"/>
        <end position="355"/>
    </location>
</feature>
<feature type="transmembrane region" description="Helical" evidence="8">
    <location>
        <begin position="427"/>
        <end position="448"/>
    </location>
</feature>
<feature type="transmembrane region" description="Helical" evidence="8">
    <location>
        <begin position="367"/>
        <end position="387"/>
    </location>
</feature>
<evidence type="ECO:0000256" key="3">
    <source>
        <dbReference type="ARBA" id="ARBA00022692"/>
    </source>
</evidence>